<feature type="transmembrane region" description="Helical" evidence="1">
    <location>
        <begin position="122"/>
        <end position="141"/>
    </location>
</feature>
<dbReference type="STRING" id="237610.BJP27_22620"/>
<gene>
    <name evidence="3" type="ORF">BVL52_23265</name>
    <name evidence="4" type="ORF">SAMN05216279_11296</name>
</gene>
<dbReference type="EMBL" id="MTLN01000012">
    <property type="protein sequence ID" value="ONN68675.1"/>
    <property type="molecule type" value="Genomic_DNA"/>
</dbReference>
<protein>
    <submittedName>
        <fullName evidence="3 4">Tripartite tricarboxylate transporter TctB</fullName>
    </submittedName>
</protein>
<keyword evidence="1" id="KW-0472">Membrane</keyword>
<dbReference type="OrthoDB" id="5186924at2"/>
<keyword evidence="1" id="KW-0812">Transmembrane</keyword>
<evidence type="ECO:0000259" key="2">
    <source>
        <dbReference type="Pfam" id="PF07331"/>
    </source>
</evidence>
<dbReference type="InterPro" id="IPR009936">
    <property type="entry name" value="DUF1468"/>
</dbReference>
<feature type="transmembrane region" description="Helical" evidence="1">
    <location>
        <begin position="12"/>
        <end position="29"/>
    </location>
</feature>
<dbReference type="EMBL" id="FMWB01000012">
    <property type="protein sequence ID" value="SCZ47221.1"/>
    <property type="molecule type" value="Genomic_DNA"/>
</dbReference>
<dbReference type="Pfam" id="PF07331">
    <property type="entry name" value="TctB"/>
    <property type="match status" value="1"/>
</dbReference>
<evidence type="ECO:0000313" key="4">
    <source>
        <dbReference type="EMBL" id="SCZ47221.1"/>
    </source>
</evidence>
<keyword evidence="6" id="KW-1185">Reference proteome</keyword>
<feature type="domain" description="DUF1468" evidence="2">
    <location>
        <begin position="13"/>
        <end position="145"/>
    </location>
</feature>
<evidence type="ECO:0000313" key="5">
    <source>
        <dbReference type="Proteomes" id="UP000183046"/>
    </source>
</evidence>
<dbReference type="Proteomes" id="UP000183046">
    <property type="component" value="Unassembled WGS sequence"/>
</dbReference>
<reference evidence="5" key="2">
    <citation type="submission" date="2016-10" db="EMBL/GenBank/DDBJ databases">
        <authorList>
            <person name="de Groot N.N."/>
        </authorList>
    </citation>
    <scope>NUCLEOTIDE SEQUENCE [LARGE SCALE GENOMIC DNA]</scope>
    <source>
        <strain evidence="5">DSM 15758</strain>
    </source>
</reference>
<name>A0A1G5PDP1_9PSED</name>
<keyword evidence="1" id="KW-1133">Transmembrane helix</keyword>
<comment type="caution">
    <text evidence="4">The sequence shown here is derived from an EMBL/GenBank/DDBJ whole genome shotgun (WGS) entry which is preliminary data.</text>
</comment>
<accession>A0A1G5PDP1</accession>
<evidence type="ECO:0000313" key="6">
    <source>
        <dbReference type="Proteomes" id="UP000189310"/>
    </source>
</evidence>
<evidence type="ECO:0000256" key="1">
    <source>
        <dbReference type="SAM" id="Phobius"/>
    </source>
</evidence>
<feature type="transmembrane region" description="Helical" evidence="1">
    <location>
        <begin position="44"/>
        <end position="68"/>
    </location>
</feature>
<proteinExistence type="predicted"/>
<dbReference type="RefSeq" id="WP_074584703.1">
    <property type="nucleotide sequence ID" value="NZ_CP183397.1"/>
</dbReference>
<organism evidence="4 5">
    <name type="scientific">Pseudomonas oryzihabitans</name>
    <dbReference type="NCBI Taxonomy" id="47885"/>
    <lineage>
        <taxon>Bacteria</taxon>
        <taxon>Pseudomonadati</taxon>
        <taxon>Pseudomonadota</taxon>
        <taxon>Gammaproteobacteria</taxon>
        <taxon>Pseudomonadales</taxon>
        <taxon>Pseudomonadaceae</taxon>
        <taxon>Pseudomonas</taxon>
    </lineage>
</organism>
<sequence>MGAVTRGNRPDLLASAIFIGLGALVLWSSKDLPFGSAAMMGPGYLPVLVGSLVIILGVVIGLLGLWQHAESIGAVQLRPLLILLASVGGFALAAEYAGFIVAAAGLVIFGSMADREWRLREVLISSVVLTLFGVLVFIYGLDVQMRVGPF</sequence>
<evidence type="ECO:0000313" key="3">
    <source>
        <dbReference type="EMBL" id="ONN68675.1"/>
    </source>
</evidence>
<dbReference type="AlphaFoldDB" id="A0A1G5PDP1"/>
<dbReference type="Proteomes" id="UP000189310">
    <property type="component" value="Unassembled WGS sequence"/>
</dbReference>
<reference evidence="4" key="1">
    <citation type="submission" date="2016-10" db="EMBL/GenBank/DDBJ databases">
        <authorList>
            <person name="Varghese N."/>
            <person name="Submissions S."/>
        </authorList>
    </citation>
    <scope>NUCLEOTIDE SEQUENCE</scope>
    <source>
        <strain evidence="4">DSM 15758</strain>
    </source>
</reference>
<feature type="transmembrane region" description="Helical" evidence="1">
    <location>
        <begin position="80"/>
        <end position="110"/>
    </location>
</feature>
<reference evidence="3 6" key="3">
    <citation type="submission" date="2017-01" db="EMBL/GenBank/DDBJ databases">
        <title>Pseudomonas psychrotolerans genome sequencing and assembly.</title>
        <authorList>
            <person name="Vyas B."/>
            <person name="Mayilraj S."/>
        </authorList>
    </citation>
    <scope>NUCLEOTIDE SEQUENCE [LARGE SCALE GENOMIC DNA]</scope>
    <source>
        <strain evidence="3 6">SDS18</strain>
    </source>
</reference>